<accession>A0A8H5IW44</accession>
<feature type="transmembrane region" description="Helical" evidence="1">
    <location>
        <begin position="237"/>
        <end position="257"/>
    </location>
</feature>
<reference evidence="2 3" key="1">
    <citation type="submission" date="2020-05" db="EMBL/GenBank/DDBJ databases">
        <title>Identification and distribution of gene clusters putatively required for synthesis of sphingolipid metabolism inhibitors in phylogenetically diverse species of the filamentous fungus Fusarium.</title>
        <authorList>
            <person name="Kim H.-S."/>
            <person name="Busman M."/>
            <person name="Brown D.W."/>
            <person name="Divon H."/>
            <person name="Uhlig S."/>
            <person name="Proctor R.H."/>
        </authorList>
    </citation>
    <scope>NUCLEOTIDE SEQUENCE [LARGE SCALE GENOMIC DNA]</scope>
    <source>
        <strain evidence="2 3">NRRL 53147</strain>
    </source>
</reference>
<organism evidence="2 3">
    <name type="scientific">Fusarium mexicanum</name>
    <dbReference type="NCBI Taxonomy" id="751941"/>
    <lineage>
        <taxon>Eukaryota</taxon>
        <taxon>Fungi</taxon>
        <taxon>Dikarya</taxon>
        <taxon>Ascomycota</taxon>
        <taxon>Pezizomycotina</taxon>
        <taxon>Sordariomycetes</taxon>
        <taxon>Hypocreomycetidae</taxon>
        <taxon>Hypocreales</taxon>
        <taxon>Nectriaceae</taxon>
        <taxon>Fusarium</taxon>
        <taxon>Fusarium fujikuroi species complex</taxon>
    </lineage>
</organism>
<sequence length="292" mass="33074">MGLQDDLRSVWKTAIPQQGYSHPYVMHGIMAISALHKAYLLYNKGDEYLTLAAYHYTRGQADFRKALLAVTDNNCKPVFCFSLILIVYMCSVPVTRAPGHVIENPIQATLELFLVCRGLRETTKSHYDRALKSDLFPLVRSSWLTGDEDPLKIPTPSLQTSPLPADTFKAIDTLKDFLQSHMDMAHIAEAEDALSCLRVTAVNVAMAGINVELGNVVLWPHHFSDAFMADMKHLRPYALLILAYFTPILAVVDRNFWFLHGWSKYLLADIEERLSDLPEFARNLEWPKAHVT</sequence>
<dbReference type="PANTHER" id="PTHR47784">
    <property type="entry name" value="STEROL UPTAKE CONTROL PROTEIN 2"/>
    <property type="match status" value="1"/>
</dbReference>
<proteinExistence type="predicted"/>
<evidence type="ECO:0000313" key="3">
    <source>
        <dbReference type="Proteomes" id="UP000522262"/>
    </source>
</evidence>
<dbReference type="InterPro" id="IPR053157">
    <property type="entry name" value="Sterol_Uptake_Regulator"/>
</dbReference>
<protein>
    <submittedName>
        <fullName evidence="2">C6 zinc finger domain-containing protein</fullName>
    </submittedName>
</protein>
<evidence type="ECO:0000256" key="1">
    <source>
        <dbReference type="SAM" id="Phobius"/>
    </source>
</evidence>
<comment type="caution">
    <text evidence="2">The sequence shown here is derived from an EMBL/GenBank/DDBJ whole genome shotgun (WGS) entry which is preliminary data.</text>
</comment>
<name>A0A8H5IW44_9HYPO</name>
<gene>
    <name evidence="2" type="ORF">FMEXI_7092</name>
</gene>
<dbReference type="PANTHER" id="PTHR47784:SF5">
    <property type="entry name" value="STEROL UPTAKE CONTROL PROTEIN 2"/>
    <property type="match status" value="1"/>
</dbReference>
<dbReference type="AlphaFoldDB" id="A0A8H5IW44"/>
<dbReference type="EMBL" id="JAAOAM010000153">
    <property type="protein sequence ID" value="KAF5543312.1"/>
    <property type="molecule type" value="Genomic_DNA"/>
</dbReference>
<keyword evidence="3" id="KW-1185">Reference proteome</keyword>
<dbReference type="GO" id="GO:0001228">
    <property type="term" value="F:DNA-binding transcription activator activity, RNA polymerase II-specific"/>
    <property type="evidence" value="ECO:0007669"/>
    <property type="project" value="TreeGrafter"/>
</dbReference>
<dbReference type="Proteomes" id="UP000522262">
    <property type="component" value="Unassembled WGS sequence"/>
</dbReference>
<keyword evidence="1" id="KW-0472">Membrane</keyword>
<keyword evidence="1" id="KW-0812">Transmembrane</keyword>
<keyword evidence="1" id="KW-1133">Transmembrane helix</keyword>
<evidence type="ECO:0000313" key="2">
    <source>
        <dbReference type="EMBL" id="KAF5543312.1"/>
    </source>
</evidence>